<reference evidence="1" key="1">
    <citation type="journal article" date="2023" name="bioRxiv">
        <title>Improved chromosome-level genome assembly for marigold (Tagetes erecta).</title>
        <authorList>
            <person name="Jiang F."/>
            <person name="Yuan L."/>
            <person name="Wang S."/>
            <person name="Wang H."/>
            <person name="Xu D."/>
            <person name="Wang A."/>
            <person name="Fan W."/>
        </authorList>
    </citation>
    <scope>NUCLEOTIDE SEQUENCE</scope>
    <source>
        <strain evidence="1">WSJ</strain>
        <tissue evidence="1">Leaf</tissue>
    </source>
</reference>
<evidence type="ECO:0000313" key="1">
    <source>
        <dbReference type="EMBL" id="KAK1433646.1"/>
    </source>
</evidence>
<comment type="caution">
    <text evidence="1">The sequence shown here is derived from an EMBL/GenBank/DDBJ whole genome shotgun (WGS) entry which is preliminary data.</text>
</comment>
<evidence type="ECO:0000313" key="2">
    <source>
        <dbReference type="Proteomes" id="UP001229421"/>
    </source>
</evidence>
<protein>
    <submittedName>
        <fullName evidence="1">Uncharacterized protein</fullName>
    </submittedName>
</protein>
<accession>A0AAD8L6J8</accession>
<keyword evidence="2" id="KW-1185">Reference proteome</keyword>
<gene>
    <name evidence="1" type="ORF">QVD17_10560</name>
</gene>
<dbReference type="EMBL" id="JAUHHV010000002">
    <property type="protein sequence ID" value="KAK1433646.1"/>
    <property type="molecule type" value="Genomic_DNA"/>
</dbReference>
<organism evidence="1 2">
    <name type="scientific">Tagetes erecta</name>
    <name type="common">African marigold</name>
    <dbReference type="NCBI Taxonomy" id="13708"/>
    <lineage>
        <taxon>Eukaryota</taxon>
        <taxon>Viridiplantae</taxon>
        <taxon>Streptophyta</taxon>
        <taxon>Embryophyta</taxon>
        <taxon>Tracheophyta</taxon>
        <taxon>Spermatophyta</taxon>
        <taxon>Magnoliopsida</taxon>
        <taxon>eudicotyledons</taxon>
        <taxon>Gunneridae</taxon>
        <taxon>Pentapetalae</taxon>
        <taxon>asterids</taxon>
        <taxon>campanulids</taxon>
        <taxon>Asterales</taxon>
        <taxon>Asteraceae</taxon>
        <taxon>Asteroideae</taxon>
        <taxon>Heliantheae alliance</taxon>
        <taxon>Tageteae</taxon>
        <taxon>Tagetes</taxon>
    </lineage>
</organism>
<dbReference type="Proteomes" id="UP001229421">
    <property type="component" value="Unassembled WGS sequence"/>
</dbReference>
<proteinExistence type="predicted"/>
<dbReference type="AlphaFoldDB" id="A0AAD8L6J8"/>
<sequence>MMFDSLTLAITISVSHFGPHKVGRETTIILLSISSLSPHQSSAILQLQSKVQLLIANGTSHISIILSGTNYCKGERL</sequence>
<name>A0AAD8L6J8_TARER</name>